<proteinExistence type="predicted"/>
<dbReference type="PROSITE" id="PS51257">
    <property type="entry name" value="PROKAR_LIPOPROTEIN"/>
    <property type="match status" value="1"/>
</dbReference>
<sequence>MKAQFVLATLLMAGACGPAMAHAPIKGIGIFYNGLLHPVLVPAHLLVLAAVGLLIGQHAPRVSRLALPAFAAALTVTLALTDASPRALQQWPLLAIALAAGLAVALARAGSLVVTALALGAGVAVALDSAPDGVPDEQIWLALSGTGLGAALVVTYVGGFAAWLELPWQRTAIRAAGSWIAAGALLVLSLDLFPAASPPA</sequence>
<keyword evidence="2" id="KW-0732">Signal</keyword>
<reference evidence="3" key="1">
    <citation type="submission" date="2024-06" db="EMBL/GenBank/DDBJ databases">
        <title>Mesorhizobium karijinii sp. nov., a symbiont of the iconic Swainsona formosa from arid Australia.</title>
        <authorList>
            <person name="Hill Y.J."/>
            <person name="Watkin E.L.J."/>
            <person name="O'Hara G.W."/>
            <person name="Terpolilli J."/>
            <person name="Tye M.L."/>
            <person name="Kohlmeier M.G."/>
        </authorList>
    </citation>
    <scope>NUCLEOTIDE SEQUENCE</scope>
    <source>
        <strain evidence="3">WSM2240</strain>
        <plasmid evidence="3">pMk2240C</plasmid>
    </source>
</reference>
<name>A0AAU8CYJ3_9HYPH</name>
<dbReference type="AlphaFoldDB" id="A0AAU8CYJ3"/>
<protein>
    <submittedName>
        <fullName evidence="3">HupE/UreJ family protein</fullName>
    </submittedName>
</protein>
<feature type="transmembrane region" description="Helical" evidence="1">
    <location>
        <begin position="139"/>
        <end position="164"/>
    </location>
</feature>
<keyword evidence="1" id="KW-1133">Transmembrane helix</keyword>
<dbReference type="EMBL" id="CP159254">
    <property type="protein sequence ID" value="XCG51907.1"/>
    <property type="molecule type" value="Genomic_DNA"/>
</dbReference>
<dbReference type="InterPro" id="IPR007038">
    <property type="entry name" value="HupE_UreJ"/>
</dbReference>
<evidence type="ECO:0000313" key="3">
    <source>
        <dbReference type="EMBL" id="XCG51907.1"/>
    </source>
</evidence>
<evidence type="ECO:0000256" key="2">
    <source>
        <dbReference type="SAM" id="SignalP"/>
    </source>
</evidence>
<organism evidence="3">
    <name type="scientific">Mesorhizobium sp. WSM2240</name>
    <dbReference type="NCBI Taxonomy" id="3228851"/>
    <lineage>
        <taxon>Bacteria</taxon>
        <taxon>Pseudomonadati</taxon>
        <taxon>Pseudomonadota</taxon>
        <taxon>Alphaproteobacteria</taxon>
        <taxon>Hyphomicrobiales</taxon>
        <taxon>Phyllobacteriaceae</taxon>
        <taxon>Mesorhizobium</taxon>
    </lineage>
</organism>
<geneLocation type="plasmid" evidence="3">
    <name>pMk2240C</name>
</geneLocation>
<accession>A0AAU8CYJ3</accession>
<feature type="transmembrane region" description="Helical" evidence="1">
    <location>
        <begin position="31"/>
        <end position="55"/>
    </location>
</feature>
<gene>
    <name evidence="3" type="ORF">ABVK50_28625</name>
</gene>
<dbReference type="RefSeq" id="WP_353646089.1">
    <property type="nucleotide sequence ID" value="NZ_CP159254.1"/>
</dbReference>
<keyword evidence="1" id="KW-0812">Transmembrane</keyword>
<feature type="chain" id="PRO_5043773055" evidence="2">
    <location>
        <begin position="22"/>
        <end position="200"/>
    </location>
</feature>
<keyword evidence="3" id="KW-0614">Plasmid</keyword>
<evidence type="ECO:0000256" key="1">
    <source>
        <dbReference type="SAM" id="Phobius"/>
    </source>
</evidence>
<feature type="transmembrane region" description="Helical" evidence="1">
    <location>
        <begin position="176"/>
        <end position="196"/>
    </location>
</feature>
<feature type="transmembrane region" description="Helical" evidence="1">
    <location>
        <begin position="111"/>
        <end position="127"/>
    </location>
</feature>
<dbReference type="Pfam" id="PF04955">
    <property type="entry name" value="HupE_UreJ"/>
    <property type="match status" value="1"/>
</dbReference>
<keyword evidence="1" id="KW-0472">Membrane</keyword>
<feature type="signal peptide" evidence="2">
    <location>
        <begin position="1"/>
        <end position="21"/>
    </location>
</feature>